<dbReference type="CDD" id="cd10918">
    <property type="entry name" value="CE4_NodB_like_5s_6s"/>
    <property type="match status" value="1"/>
</dbReference>
<feature type="domain" description="NodB homology" evidence="3">
    <location>
        <begin position="70"/>
        <end position="339"/>
    </location>
</feature>
<dbReference type="GO" id="GO:0016810">
    <property type="term" value="F:hydrolase activity, acting on carbon-nitrogen (but not peptide) bonds"/>
    <property type="evidence" value="ECO:0007669"/>
    <property type="project" value="InterPro"/>
</dbReference>
<feature type="compositionally biased region" description="Basic and acidic residues" evidence="2">
    <location>
        <begin position="330"/>
        <end position="339"/>
    </location>
</feature>
<dbReference type="PROSITE" id="PS51677">
    <property type="entry name" value="NODB"/>
    <property type="match status" value="1"/>
</dbReference>
<gene>
    <name evidence="4" type="ORF">SAMN05443637_12177</name>
</gene>
<evidence type="ECO:0000256" key="2">
    <source>
        <dbReference type="SAM" id="MobiDB-lite"/>
    </source>
</evidence>
<evidence type="ECO:0000259" key="3">
    <source>
        <dbReference type="PROSITE" id="PS51677"/>
    </source>
</evidence>
<evidence type="ECO:0000256" key="1">
    <source>
        <dbReference type="ARBA" id="ARBA00022729"/>
    </source>
</evidence>
<dbReference type="AlphaFoldDB" id="A0A1M6YUD6"/>
<evidence type="ECO:0000313" key="5">
    <source>
        <dbReference type="Proteomes" id="UP000184363"/>
    </source>
</evidence>
<keyword evidence="5" id="KW-1185">Reference proteome</keyword>
<proteinExistence type="predicted"/>
<evidence type="ECO:0000313" key="4">
    <source>
        <dbReference type="EMBL" id="SHL21827.1"/>
    </source>
</evidence>
<reference evidence="4 5" key="1">
    <citation type="submission" date="2016-11" db="EMBL/GenBank/DDBJ databases">
        <authorList>
            <person name="Jaros S."/>
            <person name="Januszkiewicz K."/>
            <person name="Wedrychowicz H."/>
        </authorList>
    </citation>
    <scope>NUCLEOTIDE SEQUENCE [LARGE SCALE GENOMIC DNA]</scope>
    <source>
        <strain evidence="4 5">DSM 43832</strain>
    </source>
</reference>
<dbReference type="InterPro" id="IPR051398">
    <property type="entry name" value="Polysacch_Deacetylase"/>
</dbReference>
<dbReference type="SUPFAM" id="SSF88713">
    <property type="entry name" value="Glycoside hydrolase/deacetylase"/>
    <property type="match status" value="1"/>
</dbReference>
<dbReference type="EMBL" id="FRAP01000021">
    <property type="protein sequence ID" value="SHL21827.1"/>
    <property type="molecule type" value="Genomic_DNA"/>
</dbReference>
<feature type="region of interest" description="Disordered" evidence="2">
    <location>
        <begin position="319"/>
        <end position="339"/>
    </location>
</feature>
<sequence>MVVDGSWWTGGALVVLAWHNVEGTWQWPAPAGAGAAGFRRQMRALRAATNVVPLDEALQALSAGRRLPPRAVAITFDDGYRDNLDVAVPILRELGLPATVFLVPDLLDGNLDPWWERLAWAVTTAEDPLLEFEGGIYPLTDERTRRTTLDRLQEVLKRRTDAERRAAVAQITESLTCRGPQHDPRRMFLDWEGARALVRAGIGIGSHTTGHAILARETPHAQREDLIGSRRRLQDELDLPIDVLAYPNGQVGDYSAETIAAARAAGYSHSVTAWGLVNGPQTEVHEIRRRLLSPTDPATKVLLGIGYRTVVGGGDDVQRSHAELSSTDGVHPKVDEDRY</sequence>
<keyword evidence="1" id="KW-0732">Signal</keyword>
<dbReference type="GO" id="GO:0005975">
    <property type="term" value="P:carbohydrate metabolic process"/>
    <property type="evidence" value="ECO:0007669"/>
    <property type="project" value="InterPro"/>
</dbReference>
<dbReference type="Pfam" id="PF01522">
    <property type="entry name" value="Polysacc_deac_1"/>
    <property type="match status" value="1"/>
</dbReference>
<dbReference type="InterPro" id="IPR011330">
    <property type="entry name" value="Glyco_hydro/deAcase_b/a-brl"/>
</dbReference>
<organism evidence="4 5">
    <name type="scientific">Pseudonocardia thermophila</name>
    <dbReference type="NCBI Taxonomy" id="1848"/>
    <lineage>
        <taxon>Bacteria</taxon>
        <taxon>Bacillati</taxon>
        <taxon>Actinomycetota</taxon>
        <taxon>Actinomycetes</taxon>
        <taxon>Pseudonocardiales</taxon>
        <taxon>Pseudonocardiaceae</taxon>
        <taxon>Pseudonocardia</taxon>
    </lineage>
</organism>
<dbReference type="STRING" id="1848.SAMN05443637_12177"/>
<dbReference type="Proteomes" id="UP000184363">
    <property type="component" value="Unassembled WGS sequence"/>
</dbReference>
<name>A0A1M6YUD6_PSETH</name>
<dbReference type="PANTHER" id="PTHR34216">
    <property type="match status" value="1"/>
</dbReference>
<dbReference type="InterPro" id="IPR002509">
    <property type="entry name" value="NODB_dom"/>
</dbReference>
<dbReference type="PANTHER" id="PTHR34216:SF7">
    <property type="entry name" value="POLY-BETA-1,6-N-ACETYL-D-GLUCOSAMINE N-DEACETYLASE"/>
    <property type="match status" value="1"/>
</dbReference>
<dbReference type="Gene3D" id="3.20.20.370">
    <property type="entry name" value="Glycoside hydrolase/deacetylase"/>
    <property type="match status" value="1"/>
</dbReference>
<protein>
    <submittedName>
        <fullName evidence="4">Polysaccharide deacetylase</fullName>
    </submittedName>
</protein>
<accession>A0A1M6YUD6</accession>